<keyword evidence="11 14" id="KW-0472">Membrane</keyword>
<keyword evidence="3 14" id="KW-0813">Transport</keyword>
<keyword evidence="7 16" id="KW-0732">Signal</keyword>
<sequence>MGKLITAAGLTSALLCQSAWANESAPGKEVIDEIIVTGANAGTKTETPLIELPQPVTIITSNQFLSQGAINISDTVKYAAGVLANPYGRDTRVDGFNIRGIDALQFRDGMRDIFSSYASITSDPYNFSRVEIVRGPASVLFGQGSIGGLVNLVSKTPQFENAGELNLVYGSYDRKEVLGDINLALGDNLAVRAVARVRDADTFVDHVADDRVLFAPSIRWQPTVDTDVVLTGLYQEDETGSTSQFLPIVGTFRPNPANPGERLNPYTFVGKPGWDRYNGRSLQGGGSITHAFSDKVRISLKARYIDSDLEYFTHYADSYRYPANPFQVYGSNGRTIGLYVDANDARMNVFSTDNNVQFTFNTGANIEHKMLVGIDYSWNKVGKRTAATAMETVDLYDIDYDSLLTYDPTGPFNFDSQKQLGIYIQDQIRFFDRVSVVLGARRDRVTSSAGATDHATTFRAGIIGEIGAGFSPFFSYTESFLPIAGANSDGDGFKPQTGTQFEAGVKWQPTPATLVTATAFHIKERNRVLYLPNNVTAQSGELTTKGVEVEASHTLPDDFELLLNYGYNQLRSEVNSSLNYMPRHIASAWSTKTFGVMDGAQLRLGAGVVYSGKSKSRGPLDPYGINPAIPAGTLYTIVTPARTTVDALAEVDWGNWRFAVNATNLLDKRYFASCLARGDCFMAAPRNVMGTVGFRF</sequence>
<name>A0ABV2CWH6_9SPHN</name>
<reference evidence="19 20" key="1">
    <citation type="submission" date="2024-07" db="EMBL/GenBank/DDBJ databases">
        <title>Novosphingobium kalidii RD2P27.</title>
        <authorList>
            <person name="Sun J.-Q."/>
        </authorList>
    </citation>
    <scope>NUCLEOTIDE SEQUENCE [LARGE SCALE GENOMIC DNA]</scope>
    <source>
        <strain evidence="19 20">RD2P27</strain>
    </source>
</reference>
<dbReference type="PANTHER" id="PTHR32552:SF68">
    <property type="entry name" value="FERRICHROME OUTER MEMBRANE TRANSPORTER_PHAGE RECEPTOR"/>
    <property type="match status" value="1"/>
</dbReference>
<evidence type="ECO:0000256" key="10">
    <source>
        <dbReference type="ARBA" id="ARBA00023077"/>
    </source>
</evidence>
<evidence type="ECO:0000256" key="6">
    <source>
        <dbReference type="ARBA" id="ARBA00022692"/>
    </source>
</evidence>
<accession>A0ABV2CWH6</accession>
<dbReference type="InterPro" id="IPR039426">
    <property type="entry name" value="TonB-dep_rcpt-like"/>
</dbReference>
<feature type="domain" description="TonB-dependent receptor plug" evidence="18">
    <location>
        <begin position="49"/>
        <end position="148"/>
    </location>
</feature>
<proteinExistence type="inferred from homology"/>
<keyword evidence="13 14" id="KW-0998">Cell outer membrane</keyword>
<keyword evidence="9" id="KW-0406">Ion transport</keyword>
<protein>
    <submittedName>
        <fullName evidence="19">TonB-dependent siderophore receptor</fullName>
    </submittedName>
</protein>
<evidence type="ECO:0000259" key="17">
    <source>
        <dbReference type="Pfam" id="PF00593"/>
    </source>
</evidence>
<evidence type="ECO:0000256" key="11">
    <source>
        <dbReference type="ARBA" id="ARBA00023136"/>
    </source>
</evidence>
<feature type="chain" id="PRO_5046003667" evidence="16">
    <location>
        <begin position="22"/>
        <end position="696"/>
    </location>
</feature>
<evidence type="ECO:0000256" key="2">
    <source>
        <dbReference type="ARBA" id="ARBA00009810"/>
    </source>
</evidence>
<dbReference type="InterPro" id="IPR036942">
    <property type="entry name" value="Beta-barrel_TonB_sf"/>
</dbReference>
<evidence type="ECO:0000256" key="5">
    <source>
        <dbReference type="ARBA" id="ARBA00022496"/>
    </source>
</evidence>
<keyword evidence="10 15" id="KW-0798">TonB box</keyword>
<evidence type="ECO:0000256" key="1">
    <source>
        <dbReference type="ARBA" id="ARBA00004571"/>
    </source>
</evidence>
<keyword evidence="4 14" id="KW-1134">Transmembrane beta strand</keyword>
<keyword evidence="6 14" id="KW-0812">Transmembrane</keyword>
<comment type="similarity">
    <text evidence="2 14 15">Belongs to the TonB-dependent receptor family.</text>
</comment>
<dbReference type="PANTHER" id="PTHR32552">
    <property type="entry name" value="FERRICHROME IRON RECEPTOR-RELATED"/>
    <property type="match status" value="1"/>
</dbReference>
<dbReference type="EMBL" id="JBEWLY010000001">
    <property type="protein sequence ID" value="MET1753956.1"/>
    <property type="molecule type" value="Genomic_DNA"/>
</dbReference>
<evidence type="ECO:0000256" key="8">
    <source>
        <dbReference type="ARBA" id="ARBA00023004"/>
    </source>
</evidence>
<keyword evidence="20" id="KW-1185">Reference proteome</keyword>
<evidence type="ECO:0000256" key="16">
    <source>
        <dbReference type="SAM" id="SignalP"/>
    </source>
</evidence>
<evidence type="ECO:0000256" key="15">
    <source>
        <dbReference type="RuleBase" id="RU003357"/>
    </source>
</evidence>
<dbReference type="InterPro" id="IPR037066">
    <property type="entry name" value="Plug_dom_sf"/>
</dbReference>
<evidence type="ECO:0000256" key="13">
    <source>
        <dbReference type="ARBA" id="ARBA00023237"/>
    </source>
</evidence>
<evidence type="ECO:0000256" key="9">
    <source>
        <dbReference type="ARBA" id="ARBA00023065"/>
    </source>
</evidence>
<evidence type="ECO:0000313" key="20">
    <source>
        <dbReference type="Proteomes" id="UP001548713"/>
    </source>
</evidence>
<dbReference type="Pfam" id="PF00593">
    <property type="entry name" value="TonB_dep_Rec_b-barrel"/>
    <property type="match status" value="1"/>
</dbReference>
<evidence type="ECO:0000256" key="7">
    <source>
        <dbReference type="ARBA" id="ARBA00022729"/>
    </source>
</evidence>
<keyword evidence="12 19" id="KW-0675">Receptor</keyword>
<organism evidence="19 20">
    <name type="scientific">Novosphingobium kalidii</name>
    <dbReference type="NCBI Taxonomy" id="3230299"/>
    <lineage>
        <taxon>Bacteria</taxon>
        <taxon>Pseudomonadati</taxon>
        <taxon>Pseudomonadota</taxon>
        <taxon>Alphaproteobacteria</taxon>
        <taxon>Sphingomonadales</taxon>
        <taxon>Sphingomonadaceae</taxon>
        <taxon>Novosphingobium</taxon>
    </lineage>
</organism>
<evidence type="ECO:0000313" key="19">
    <source>
        <dbReference type="EMBL" id="MET1753956.1"/>
    </source>
</evidence>
<dbReference type="Gene3D" id="2.40.170.20">
    <property type="entry name" value="TonB-dependent receptor, beta-barrel domain"/>
    <property type="match status" value="1"/>
</dbReference>
<evidence type="ECO:0000256" key="3">
    <source>
        <dbReference type="ARBA" id="ARBA00022448"/>
    </source>
</evidence>
<keyword evidence="5" id="KW-0410">Iron transport</keyword>
<evidence type="ECO:0000256" key="14">
    <source>
        <dbReference type="PROSITE-ProRule" id="PRU01360"/>
    </source>
</evidence>
<evidence type="ECO:0000256" key="12">
    <source>
        <dbReference type="ARBA" id="ARBA00023170"/>
    </source>
</evidence>
<evidence type="ECO:0000256" key="4">
    <source>
        <dbReference type="ARBA" id="ARBA00022452"/>
    </source>
</evidence>
<dbReference type="RefSeq" id="WP_353982363.1">
    <property type="nucleotide sequence ID" value="NZ_JBEWLY010000001.1"/>
</dbReference>
<comment type="caution">
    <text evidence="19">The sequence shown here is derived from an EMBL/GenBank/DDBJ whole genome shotgun (WGS) entry which is preliminary data.</text>
</comment>
<feature type="signal peptide" evidence="16">
    <location>
        <begin position="1"/>
        <end position="21"/>
    </location>
</feature>
<comment type="subcellular location">
    <subcellularLocation>
        <location evidence="1 14">Cell outer membrane</location>
        <topology evidence="1 14">Multi-pass membrane protein</topology>
    </subcellularLocation>
</comment>
<dbReference type="PROSITE" id="PS52016">
    <property type="entry name" value="TONB_DEPENDENT_REC_3"/>
    <property type="match status" value="1"/>
</dbReference>
<dbReference type="InterPro" id="IPR000531">
    <property type="entry name" value="Beta-barrel_TonB"/>
</dbReference>
<evidence type="ECO:0000259" key="18">
    <source>
        <dbReference type="Pfam" id="PF07715"/>
    </source>
</evidence>
<dbReference type="NCBIfam" id="TIGR01783">
    <property type="entry name" value="TonB-siderophor"/>
    <property type="match status" value="1"/>
</dbReference>
<dbReference type="Gene3D" id="2.170.130.10">
    <property type="entry name" value="TonB-dependent receptor, plug domain"/>
    <property type="match status" value="1"/>
</dbReference>
<dbReference type="InterPro" id="IPR012910">
    <property type="entry name" value="Plug_dom"/>
</dbReference>
<dbReference type="Pfam" id="PF07715">
    <property type="entry name" value="Plug"/>
    <property type="match status" value="1"/>
</dbReference>
<dbReference type="Proteomes" id="UP001548713">
    <property type="component" value="Unassembled WGS sequence"/>
</dbReference>
<feature type="domain" description="TonB-dependent receptor-like beta-barrel" evidence="17">
    <location>
        <begin position="238"/>
        <end position="665"/>
    </location>
</feature>
<keyword evidence="8" id="KW-0408">Iron</keyword>
<dbReference type="SUPFAM" id="SSF56935">
    <property type="entry name" value="Porins"/>
    <property type="match status" value="1"/>
</dbReference>
<gene>
    <name evidence="19" type="ORF">ABVV53_00535</name>
</gene>
<dbReference type="InterPro" id="IPR010105">
    <property type="entry name" value="TonB_sidphr_rcpt"/>
</dbReference>
<dbReference type="CDD" id="cd01347">
    <property type="entry name" value="ligand_gated_channel"/>
    <property type="match status" value="1"/>
</dbReference>